<keyword evidence="1" id="KW-0479">Metal-binding</keyword>
<evidence type="ECO:0000256" key="5">
    <source>
        <dbReference type="SAM" id="Coils"/>
    </source>
</evidence>
<feature type="compositionally biased region" description="Acidic residues" evidence="6">
    <location>
        <begin position="1022"/>
        <end position="1031"/>
    </location>
</feature>
<dbReference type="Pfam" id="PF00564">
    <property type="entry name" value="PB1"/>
    <property type="match status" value="1"/>
</dbReference>
<feature type="domain" description="ZZ-type" evidence="7">
    <location>
        <begin position="425"/>
        <end position="478"/>
    </location>
</feature>
<gene>
    <name evidence="8" type="ORF">GBAR_LOCUS2220</name>
</gene>
<evidence type="ECO:0000313" key="9">
    <source>
        <dbReference type="Proteomes" id="UP001174909"/>
    </source>
</evidence>
<dbReference type="InterPro" id="IPR032350">
    <property type="entry name" value="Nbr1_FW"/>
</dbReference>
<feature type="region of interest" description="Disordered" evidence="6">
    <location>
        <begin position="793"/>
        <end position="839"/>
    </location>
</feature>
<dbReference type="AlphaFoldDB" id="A0AA35VY69"/>
<dbReference type="PROSITE" id="PS01357">
    <property type="entry name" value="ZF_ZZ_1"/>
    <property type="match status" value="1"/>
</dbReference>
<feature type="compositionally biased region" description="Polar residues" evidence="6">
    <location>
        <begin position="250"/>
        <end position="263"/>
    </location>
</feature>
<sequence>METPADFPVSVALSGGRRQEVRVGRSTTWDQFVQMVHLAYGLPAGTVKYIDEEGDKISLDSEAEFKEAVNVGFKLGKAQVERCRQQELSCSNGQRGPSFYSVFPPCPAPMPPSTSLQAYPPQRTDPQQTPPLPPRTILRAPRTDNRQQRGGGYYSQLARVVGEDKAKADTPAPTTTTTSTTNNNPYISTFVRSMLTEADKKGTSPSSKSVPNTQPSATQGTEKTGSNPYVSSFIRSVSQEGGSCLATASPAKSGSKRQPSTGIRDSPISEGVDDGSAAKKPRFYATTRTRGYRKALREPPRVEKVCKDVERMDISSTGNPYVDRFVRGLSERPVGRELSAKRGLSSSSPKLHQVYMNPYVAGFYKRRCVCEASRPNIYVAQLHRSLSEDQISKRAHEDVQTKVPKETKMEMSEDPGLPPETGPVHCGIMCDGCRQCIIGVRYKCGNCRDYDLCERCERASDQIHFPEHLFVKVKVPCQWLGRDSSGFMRPLLPYVAYCPRDDMSEDQMPLLGSEVGGGEVIVRPREKLREEIKAAKRRRKEEKRRLKETKLEKLQRRKNHVEGKTTEFVVPAVTFEAPKTSSDTTQKPAKYLDCKLVTETCCPHGMSIPPGVKFEKGWILRNNGTKKWKHTTLVHQGGYRPVRSEVTIPEIKPGESVEVKVQYPPVSAKEVIQHIESTWNLIHKECTAFGPTLAVSVIIEPLRTTPPSASHAPPTTDTQTPPSSSAANDDLQQSIGFLPDDTSIPSYPDFEVVPLISEEIPGYPQEGAGEDSIQPAFVMVENPCSEVMSLSSTDSLYHTSSQPPPPPRDGDGVLTPPAACDSEEETDKESGDSEGSDSEDDFVVVIPDCFNLDIPLSSHSAPHSVTHSRGDFDLTGTSPGPAPTTATAADDVMTRSSDSTPSPFQPPVPHVDPGQQTPPTAAVPKTTGASPQTERRQFVPSRVTLREVKDARIRNPLTMATGLVNTVTDLVEGLTLAGKKREGRRGEEGGQQHCHPPPVPDEEEEERFVDCPEPSAPPAGDPAEEMADPAEGETGSPCSRRGSSVSLCVTTWLQPTSTDVAQFVRSNSQNEEELRGMMEREWKAPDLPDDPVERLVAMA</sequence>
<feature type="region of interest" description="Disordered" evidence="6">
    <location>
        <begin position="244"/>
        <end position="286"/>
    </location>
</feature>
<feature type="region of interest" description="Disordered" evidence="6">
    <location>
        <begin position="198"/>
        <end position="229"/>
    </location>
</feature>
<dbReference type="InterPro" id="IPR013783">
    <property type="entry name" value="Ig-like_fold"/>
</dbReference>
<feature type="compositionally biased region" description="Polar residues" evidence="6">
    <location>
        <begin position="203"/>
        <end position="229"/>
    </location>
</feature>
<dbReference type="PANTHER" id="PTHR20930:SF2">
    <property type="entry name" value="NEXT TO BRCA1 GENE 1 PROTEIN"/>
    <property type="match status" value="1"/>
</dbReference>
<protein>
    <submittedName>
        <fullName evidence="8">Next to BRCA1 gene 1 protein</fullName>
    </submittedName>
</protein>
<dbReference type="InterPro" id="IPR000270">
    <property type="entry name" value="PB1_dom"/>
</dbReference>
<dbReference type="GO" id="GO:0016236">
    <property type="term" value="P:macroautophagy"/>
    <property type="evidence" value="ECO:0007669"/>
    <property type="project" value="TreeGrafter"/>
</dbReference>
<dbReference type="InterPro" id="IPR000433">
    <property type="entry name" value="Znf_ZZ"/>
</dbReference>
<keyword evidence="5" id="KW-0175">Coiled coil</keyword>
<feature type="compositionally biased region" description="Low complexity" evidence="6">
    <location>
        <begin position="875"/>
        <end position="889"/>
    </location>
</feature>
<dbReference type="SUPFAM" id="SSF57850">
    <property type="entry name" value="RING/U-box"/>
    <property type="match status" value="1"/>
</dbReference>
<comment type="caution">
    <text evidence="8">The sequence shown here is derived from an EMBL/GenBank/DDBJ whole genome shotgun (WGS) entry which is preliminary data.</text>
</comment>
<evidence type="ECO:0000256" key="1">
    <source>
        <dbReference type="ARBA" id="ARBA00022723"/>
    </source>
</evidence>
<feature type="region of interest" description="Disordered" evidence="6">
    <location>
        <begin position="704"/>
        <end position="745"/>
    </location>
</feature>
<feature type="region of interest" description="Disordered" evidence="6">
    <location>
        <begin position="860"/>
        <end position="937"/>
    </location>
</feature>
<keyword evidence="2 4" id="KW-0863">Zinc-finger</keyword>
<evidence type="ECO:0000259" key="7">
    <source>
        <dbReference type="PROSITE" id="PS50135"/>
    </source>
</evidence>
<dbReference type="Proteomes" id="UP001174909">
    <property type="component" value="Unassembled WGS sequence"/>
</dbReference>
<name>A0AA35VY69_GEOBA</name>
<evidence type="ECO:0000256" key="6">
    <source>
        <dbReference type="SAM" id="MobiDB-lite"/>
    </source>
</evidence>
<feature type="compositionally biased region" description="Low complexity" evidence="6">
    <location>
        <begin position="705"/>
        <end position="727"/>
    </location>
</feature>
<evidence type="ECO:0000313" key="8">
    <source>
        <dbReference type="EMBL" id="CAI7997704.1"/>
    </source>
</evidence>
<evidence type="ECO:0000256" key="4">
    <source>
        <dbReference type="PROSITE-ProRule" id="PRU00228"/>
    </source>
</evidence>
<dbReference type="SMART" id="SM00666">
    <property type="entry name" value="PB1"/>
    <property type="match status" value="1"/>
</dbReference>
<dbReference type="PANTHER" id="PTHR20930">
    <property type="entry name" value="OVARIAN CARCINOMA ANTIGEN CA125-RELATED"/>
    <property type="match status" value="1"/>
</dbReference>
<dbReference type="Pfam" id="PF16158">
    <property type="entry name" value="N_BRCA1_IG"/>
    <property type="match status" value="1"/>
</dbReference>
<evidence type="ECO:0000256" key="3">
    <source>
        <dbReference type="ARBA" id="ARBA00022833"/>
    </source>
</evidence>
<accession>A0AA35VY69</accession>
<dbReference type="Gene3D" id="3.10.20.90">
    <property type="entry name" value="Phosphatidylinositol 3-kinase Catalytic Subunit, Chain A, domain 1"/>
    <property type="match status" value="1"/>
</dbReference>
<reference evidence="8" key="1">
    <citation type="submission" date="2023-03" db="EMBL/GenBank/DDBJ databases">
        <authorList>
            <person name="Steffen K."/>
            <person name="Cardenas P."/>
        </authorList>
    </citation>
    <scope>NUCLEOTIDE SEQUENCE</scope>
</reference>
<dbReference type="GO" id="GO:0000407">
    <property type="term" value="C:phagophore assembly site"/>
    <property type="evidence" value="ECO:0007669"/>
    <property type="project" value="TreeGrafter"/>
</dbReference>
<dbReference type="SMART" id="SM00291">
    <property type="entry name" value="ZnF_ZZ"/>
    <property type="match status" value="1"/>
</dbReference>
<dbReference type="SUPFAM" id="SSF54277">
    <property type="entry name" value="CAD &amp; PB1 domains"/>
    <property type="match status" value="1"/>
</dbReference>
<organism evidence="8 9">
    <name type="scientific">Geodia barretti</name>
    <name type="common">Barrett's horny sponge</name>
    <dbReference type="NCBI Taxonomy" id="519541"/>
    <lineage>
        <taxon>Eukaryota</taxon>
        <taxon>Metazoa</taxon>
        <taxon>Porifera</taxon>
        <taxon>Demospongiae</taxon>
        <taxon>Heteroscleromorpha</taxon>
        <taxon>Tetractinellida</taxon>
        <taxon>Astrophorina</taxon>
        <taxon>Geodiidae</taxon>
        <taxon>Geodia</taxon>
    </lineage>
</organism>
<dbReference type="GO" id="GO:0043130">
    <property type="term" value="F:ubiquitin binding"/>
    <property type="evidence" value="ECO:0007669"/>
    <property type="project" value="TreeGrafter"/>
</dbReference>
<feature type="compositionally biased region" description="Low complexity" evidence="6">
    <location>
        <begin position="170"/>
        <end position="185"/>
    </location>
</feature>
<feature type="region of interest" description="Disordered" evidence="6">
    <location>
        <begin position="111"/>
        <end position="186"/>
    </location>
</feature>
<dbReference type="Pfam" id="PF00569">
    <property type="entry name" value="ZZ"/>
    <property type="match status" value="1"/>
</dbReference>
<dbReference type="EMBL" id="CASHTH010000324">
    <property type="protein sequence ID" value="CAI7997704.1"/>
    <property type="molecule type" value="Genomic_DNA"/>
</dbReference>
<feature type="region of interest" description="Disordered" evidence="6">
    <location>
        <begin position="978"/>
        <end position="1044"/>
    </location>
</feature>
<feature type="compositionally biased region" description="Acidic residues" evidence="6">
    <location>
        <begin position="821"/>
        <end position="839"/>
    </location>
</feature>
<feature type="coiled-coil region" evidence="5">
    <location>
        <begin position="525"/>
        <end position="564"/>
    </location>
</feature>
<dbReference type="CDD" id="cd02340">
    <property type="entry name" value="ZZ_NBR1_like"/>
    <property type="match status" value="1"/>
</dbReference>
<dbReference type="CDD" id="cd14947">
    <property type="entry name" value="NBR1_like"/>
    <property type="match status" value="1"/>
</dbReference>
<evidence type="ECO:0000256" key="2">
    <source>
        <dbReference type="ARBA" id="ARBA00022771"/>
    </source>
</evidence>
<keyword evidence="3" id="KW-0862">Zinc</keyword>
<feature type="compositionally biased region" description="Basic and acidic residues" evidence="6">
    <location>
        <begin position="1072"/>
        <end position="1086"/>
    </location>
</feature>
<dbReference type="PROSITE" id="PS50135">
    <property type="entry name" value="ZF_ZZ_2"/>
    <property type="match status" value="1"/>
</dbReference>
<proteinExistence type="predicted"/>
<feature type="region of interest" description="Disordered" evidence="6">
    <location>
        <begin position="1067"/>
        <end position="1091"/>
    </location>
</feature>
<dbReference type="Gene3D" id="3.30.60.90">
    <property type="match status" value="1"/>
</dbReference>
<dbReference type="Gene3D" id="2.60.40.10">
    <property type="entry name" value="Immunoglobulins"/>
    <property type="match status" value="1"/>
</dbReference>
<dbReference type="InterPro" id="IPR043145">
    <property type="entry name" value="Znf_ZZ_sf"/>
</dbReference>
<dbReference type="GO" id="GO:0008270">
    <property type="term" value="F:zinc ion binding"/>
    <property type="evidence" value="ECO:0007669"/>
    <property type="project" value="UniProtKB-KW"/>
</dbReference>
<keyword evidence="9" id="KW-1185">Reference proteome</keyword>